<gene>
    <name evidence="8" type="ORF">PCOR1329_LOCUS70942</name>
</gene>
<dbReference type="InterPro" id="IPR004480">
    <property type="entry name" value="Monothiol_GRX-rel"/>
</dbReference>
<dbReference type="Pfam" id="PF00462">
    <property type="entry name" value="Glutaredoxin"/>
    <property type="match status" value="1"/>
</dbReference>
<dbReference type="InterPro" id="IPR002634">
    <property type="entry name" value="BolA"/>
</dbReference>
<dbReference type="CDD" id="cd03028">
    <property type="entry name" value="GRX_PICOT_like"/>
    <property type="match status" value="1"/>
</dbReference>
<dbReference type="PROSITE" id="PS51354">
    <property type="entry name" value="GLUTAREDOXIN_2"/>
    <property type="match status" value="1"/>
</dbReference>
<dbReference type="SUPFAM" id="SSF52833">
    <property type="entry name" value="Thioredoxin-like"/>
    <property type="match status" value="1"/>
</dbReference>
<dbReference type="PANTHER" id="PTHR10293">
    <property type="entry name" value="GLUTAREDOXIN FAMILY MEMBER"/>
    <property type="match status" value="1"/>
</dbReference>
<comment type="similarity">
    <text evidence="6">Belongs to the BolA/IbaG family.</text>
</comment>
<keyword evidence="3" id="KW-0408">Iron</keyword>
<feature type="domain" description="Glutaredoxin" evidence="7">
    <location>
        <begin position="7"/>
        <end position="64"/>
    </location>
</feature>
<evidence type="ECO:0000256" key="3">
    <source>
        <dbReference type="ARBA" id="ARBA00023004"/>
    </source>
</evidence>
<evidence type="ECO:0000313" key="8">
    <source>
        <dbReference type="EMBL" id="CAK0890841.1"/>
    </source>
</evidence>
<protein>
    <recommendedName>
        <fullName evidence="7">Glutaredoxin domain-containing protein</fullName>
    </recommendedName>
</protein>
<dbReference type="Proteomes" id="UP001189429">
    <property type="component" value="Unassembled WGS sequence"/>
</dbReference>
<proteinExistence type="inferred from homology"/>
<reference evidence="8" key="1">
    <citation type="submission" date="2023-10" db="EMBL/GenBank/DDBJ databases">
        <authorList>
            <person name="Chen Y."/>
            <person name="Shah S."/>
            <person name="Dougan E. K."/>
            <person name="Thang M."/>
            <person name="Chan C."/>
        </authorList>
    </citation>
    <scope>NUCLEOTIDE SEQUENCE [LARGE SCALE GENOMIC DNA]</scope>
</reference>
<evidence type="ECO:0000259" key="7">
    <source>
        <dbReference type="Pfam" id="PF00462"/>
    </source>
</evidence>
<evidence type="ECO:0000256" key="6">
    <source>
        <dbReference type="RuleBase" id="RU003860"/>
    </source>
</evidence>
<evidence type="ECO:0000256" key="1">
    <source>
        <dbReference type="ARBA" id="ARBA00022714"/>
    </source>
</evidence>
<dbReference type="SUPFAM" id="SSF82657">
    <property type="entry name" value="BolA-like"/>
    <property type="match status" value="1"/>
</dbReference>
<keyword evidence="5" id="KW-0676">Redox-active center</keyword>
<keyword evidence="4" id="KW-0411">Iron-sulfur</keyword>
<evidence type="ECO:0000256" key="5">
    <source>
        <dbReference type="ARBA" id="ARBA00023284"/>
    </source>
</evidence>
<sequence>MKGTPAMPQCGFSARSVGMLRETGVAFDAVNVLDDENNPGIREAVKEFSNWPTIPQLFVRGELIGGADIIAEMHTSGQLVETLKSATVGTPPRRREEAAPAAADIPRGEVLLVDDPNNRPTATLISNIVRSKFDLWAFSLQDDSSSHEGDAGALEMGLTSESHFNLQLVAPEFEGLTPLQRQQKVFDALNEKDVMKRVHALSLVTRTPAEMARLQAA</sequence>
<name>A0ABN9WVH4_9DINO</name>
<evidence type="ECO:0000256" key="4">
    <source>
        <dbReference type="ARBA" id="ARBA00023014"/>
    </source>
</evidence>
<dbReference type="PANTHER" id="PTHR10293:SF16">
    <property type="entry name" value="GLUTAREDOXIN-RELATED PROTEIN 5, MITOCHONDRIAL"/>
    <property type="match status" value="1"/>
</dbReference>
<accession>A0ABN9WVH4</accession>
<dbReference type="Gene3D" id="3.10.20.90">
    <property type="entry name" value="Phosphatidylinositol 3-kinase Catalytic Subunit, Chain A, domain 1"/>
    <property type="match status" value="1"/>
</dbReference>
<dbReference type="Pfam" id="PF01722">
    <property type="entry name" value="BolA"/>
    <property type="match status" value="1"/>
</dbReference>
<comment type="caution">
    <text evidence="8">The sequence shown here is derived from an EMBL/GenBank/DDBJ whole genome shotgun (WGS) entry which is preliminary data.</text>
</comment>
<dbReference type="InterPro" id="IPR036249">
    <property type="entry name" value="Thioredoxin-like_sf"/>
</dbReference>
<dbReference type="InterPro" id="IPR036065">
    <property type="entry name" value="BolA-like_sf"/>
</dbReference>
<dbReference type="EMBL" id="CAUYUJ010019393">
    <property type="protein sequence ID" value="CAK0890841.1"/>
    <property type="molecule type" value="Genomic_DNA"/>
</dbReference>
<evidence type="ECO:0000256" key="2">
    <source>
        <dbReference type="ARBA" id="ARBA00022723"/>
    </source>
</evidence>
<dbReference type="InterPro" id="IPR033658">
    <property type="entry name" value="GRX_PICOT-like"/>
</dbReference>
<dbReference type="Gene3D" id="3.40.30.10">
    <property type="entry name" value="Glutaredoxin"/>
    <property type="match status" value="1"/>
</dbReference>
<keyword evidence="2" id="KW-0479">Metal-binding</keyword>
<evidence type="ECO:0000313" key="9">
    <source>
        <dbReference type="Proteomes" id="UP001189429"/>
    </source>
</evidence>
<keyword evidence="9" id="KW-1185">Reference proteome</keyword>
<organism evidence="8 9">
    <name type="scientific">Prorocentrum cordatum</name>
    <dbReference type="NCBI Taxonomy" id="2364126"/>
    <lineage>
        <taxon>Eukaryota</taxon>
        <taxon>Sar</taxon>
        <taxon>Alveolata</taxon>
        <taxon>Dinophyceae</taxon>
        <taxon>Prorocentrales</taxon>
        <taxon>Prorocentraceae</taxon>
        <taxon>Prorocentrum</taxon>
    </lineage>
</organism>
<keyword evidence="1" id="KW-0001">2Fe-2S</keyword>
<dbReference type="InterPro" id="IPR002109">
    <property type="entry name" value="Glutaredoxin"/>
</dbReference>